<dbReference type="Pfam" id="PF08269">
    <property type="entry name" value="dCache_2"/>
    <property type="match status" value="1"/>
</dbReference>
<protein>
    <recommendedName>
        <fullName evidence="1">diguanylate cyclase</fullName>
        <ecNumber evidence="1">2.7.7.65</ecNumber>
    </recommendedName>
</protein>
<feature type="transmembrane region" description="Helical" evidence="3">
    <location>
        <begin position="12"/>
        <end position="34"/>
    </location>
</feature>
<dbReference type="EMBL" id="FMJC01000002">
    <property type="protein sequence ID" value="SCM72834.1"/>
    <property type="molecule type" value="Genomic_DNA"/>
</dbReference>
<evidence type="ECO:0000256" key="3">
    <source>
        <dbReference type="SAM" id="Phobius"/>
    </source>
</evidence>
<dbReference type="Gene3D" id="3.30.450.20">
    <property type="entry name" value="PAS domain"/>
    <property type="match status" value="1"/>
</dbReference>
<name>A0A212L5I0_9BACT</name>
<dbReference type="RefSeq" id="WP_179980397.1">
    <property type="nucleotide sequence ID" value="NZ_LT608333.1"/>
</dbReference>
<gene>
    <name evidence="5" type="ORF">KL86DES1_20866</name>
</gene>
<dbReference type="InterPro" id="IPR000160">
    <property type="entry name" value="GGDEF_dom"/>
</dbReference>
<organism evidence="5">
    <name type="scientific">uncultured Desulfovibrio sp</name>
    <dbReference type="NCBI Taxonomy" id="167968"/>
    <lineage>
        <taxon>Bacteria</taxon>
        <taxon>Pseudomonadati</taxon>
        <taxon>Thermodesulfobacteriota</taxon>
        <taxon>Desulfovibrionia</taxon>
        <taxon>Desulfovibrionales</taxon>
        <taxon>Desulfovibrionaceae</taxon>
        <taxon>Desulfovibrio</taxon>
        <taxon>environmental samples</taxon>
    </lineage>
</organism>
<dbReference type="InterPro" id="IPR050469">
    <property type="entry name" value="Diguanylate_Cyclase"/>
</dbReference>
<dbReference type="SUPFAM" id="SSF55073">
    <property type="entry name" value="Nucleotide cyclase"/>
    <property type="match status" value="1"/>
</dbReference>
<dbReference type="CDD" id="cd01949">
    <property type="entry name" value="GGDEF"/>
    <property type="match status" value="1"/>
</dbReference>
<feature type="transmembrane region" description="Helical" evidence="3">
    <location>
        <begin position="328"/>
        <end position="346"/>
    </location>
</feature>
<evidence type="ECO:0000256" key="2">
    <source>
        <dbReference type="ARBA" id="ARBA00034247"/>
    </source>
</evidence>
<dbReference type="FunFam" id="3.30.70.270:FF:000001">
    <property type="entry name" value="Diguanylate cyclase domain protein"/>
    <property type="match status" value="1"/>
</dbReference>
<dbReference type="Gene3D" id="3.30.70.270">
    <property type="match status" value="1"/>
</dbReference>
<dbReference type="AlphaFoldDB" id="A0A212L5I0"/>
<accession>A0A212L5I0</accession>
<dbReference type="InterPro" id="IPR004010">
    <property type="entry name" value="Double_Cache_2"/>
</dbReference>
<dbReference type="GO" id="GO:0052621">
    <property type="term" value="F:diguanylate cyclase activity"/>
    <property type="evidence" value="ECO:0007669"/>
    <property type="project" value="UniProtKB-EC"/>
</dbReference>
<evidence type="ECO:0000259" key="4">
    <source>
        <dbReference type="PROSITE" id="PS50887"/>
    </source>
</evidence>
<feature type="domain" description="GGDEF" evidence="4">
    <location>
        <begin position="416"/>
        <end position="548"/>
    </location>
</feature>
<proteinExistence type="predicted"/>
<dbReference type="InterPro" id="IPR029787">
    <property type="entry name" value="Nucleotide_cyclase"/>
</dbReference>
<keyword evidence="3" id="KW-0812">Transmembrane</keyword>
<dbReference type="EC" id="2.7.7.65" evidence="1"/>
<sequence>MERLARRKIRVFYYATSFLAMLALAVALSVPYFISVRKQFDAMVAESKARIFGEKKDALAERVERVIAEIGVIRETVFTEYQTLAEAQCSLLSTLKMKTPDIISSFDPKVTKRTTRFVLHNTGIGLAVYNREKQKILWTDEEALVPKLLEAFKHAQQGPSEEFPVWAVGNLADNNLIVIFAIEDALNEIAKKRSIAIVRSLRFPLNQYVWINGIRNYSGGPGYAVRVVHPSMTGDEEVLLSTETADPAGNLSYKEELEGVLKHGSIYFSYVFKKLNSDELSEKLAYARLYKPFDWVVCTGIHTDDMLGIVAKRETDFNNAFKKQVSSYARLIFIISLLYIGMILIFERRLTSMINLFIDKLMEDETALREEKNKLDYAYQELQRVAYSDFLTGLVNRRAMYERLEQEVSRAQREDLNFCVILADIDHFKSINDTYGHDTGDRVLKAIAGIFSQHIRAEDSASRWGGEEFLILTPSLRLDEGLVLAERLREAVEKTTIYDGDITINTTVTLGVVAYSQGKTFDSLIKEADFYLYAGKKLQRNCVMSSASSA</sequence>
<dbReference type="PANTHER" id="PTHR45138">
    <property type="entry name" value="REGULATORY COMPONENTS OF SENSORY TRANSDUCTION SYSTEM"/>
    <property type="match status" value="1"/>
</dbReference>
<keyword evidence="3" id="KW-0472">Membrane</keyword>
<dbReference type="SMART" id="SM00267">
    <property type="entry name" value="GGDEF"/>
    <property type="match status" value="1"/>
</dbReference>
<dbReference type="Pfam" id="PF00990">
    <property type="entry name" value="GGDEF"/>
    <property type="match status" value="1"/>
</dbReference>
<dbReference type="PANTHER" id="PTHR45138:SF9">
    <property type="entry name" value="DIGUANYLATE CYCLASE DGCM-RELATED"/>
    <property type="match status" value="1"/>
</dbReference>
<evidence type="ECO:0000313" key="5">
    <source>
        <dbReference type="EMBL" id="SCM72834.1"/>
    </source>
</evidence>
<evidence type="ECO:0000256" key="1">
    <source>
        <dbReference type="ARBA" id="ARBA00012528"/>
    </source>
</evidence>
<keyword evidence="3" id="KW-1133">Transmembrane helix</keyword>
<dbReference type="PROSITE" id="PS50887">
    <property type="entry name" value="GGDEF"/>
    <property type="match status" value="1"/>
</dbReference>
<dbReference type="InterPro" id="IPR043128">
    <property type="entry name" value="Rev_trsase/Diguanyl_cyclase"/>
</dbReference>
<dbReference type="NCBIfam" id="TIGR00254">
    <property type="entry name" value="GGDEF"/>
    <property type="match status" value="1"/>
</dbReference>
<reference evidence="5" key="1">
    <citation type="submission" date="2016-08" db="EMBL/GenBank/DDBJ databases">
        <authorList>
            <person name="Seilhamer J.J."/>
        </authorList>
    </citation>
    <scope>NUCLEOTIDE SEQUENCE</scope>
    <source>
        <strain evidence="5">86-1</strain>
    </source>
</reference>
<comment type="catalytic activity">
    <reaction evidence="2">
        <text>2 GTP = 3',3'-c-di-GMP + 2 diphosphate</text>
        <dbReference type="Rhea" id="RHEA:24898"/>
        <dbReference type="ChEBI" id="CHEBI:33019"/>
        <dbReference type="ChEBI" id="CHEBI:37565"/>
        <dbReference type="ChEBI" id="CHEBI:58805"/>
        <dbReference type="EC" id="2.7.7.65"/>
    </reaction>
</comment>